<dbReference type="AlphaFoldDB" id="A0A4Y9SP67"/>
<evidence type="ECO:0000313" key="1">
    <source>
        <dbReference type="EMBL" id="TFW28532.1"/>
    </source>
</evidence>
<reference evidence="1 2" key="1">
    <citation type="submission" date="2019-03" db="EMBL/GenBank/DDBJ databases">
        <title>Draft genome of Massilia hortus sp. nov., a novel bacterial species of the Oxalobacteraceae family.</title>
        <authorList>
            <person name="Peta V."/>
            <person name="Raths R."/>
            <person name="Bucking H."/>
        </authorList>
    </citation>
    <scope>NUCLEOTIDE SEQUENCE [LARGE SCALE GENOMIC DNA]</scope>
    <source>
        <strain evidence="1 2">ONC3</strain>
    </source>
</reference>
<keyword evidence="2" id="KW-1185">Reference proteome</keyword>
<dbReference type="OrthoDB" id="8704355at2"/>
<name>A0A4Y9SP67_9BURK</name>
<comment type="caution">
    <text evidence="1">The sequence shown here is derived from an EMBL/GenBank/DDBJ whole genome shotgun (WGS) entry which is preliminary data.</text>
</comment>
<proteinExistence type="predicted"/>
<protein>
    <submittedName>
        <fullName evidence="1">Uncharacterized protein</fullName>
    </submittedName>
</protein>
<accession>A0A4Y9SP67</accession>
<sequence length="120" mass="12905">MVISLAHAADPSSDPYGLWKPLQGAIYKIHSGIVADRTPPTGTDRKLTVLVDGKTAKDIFDSIGPDLPETCSGETGDRMRDKQGIHCSYTAEHKGTKDGPYRCWIGLDLRTGESVGTVSC</sequence>
<gene>
    <name evidence="1" type="ORF">E4O92_21125</name>
</gene>
<evidence type="ECO:0000313" key="2">
    <source>
        <dbReference type="Proteomes" id="UP000297258"/>
    </source>
</evidence>
<dbReference type="EMBL" id="SPUM01000137">
    <property type="protein sequence ID" value="TFW28532.1"/>
    <property type="molecule type" value="Genomic_DNA"/>
</dbReference>
<dbReference type="Proteomes" id="UP000297258">
    <property type="component" value="Unassembled WGS sequence"/>
</dbReference>
<organism evidence="1 2">
    <name type="scientific">Massilia horti</name>
    <dbReference type="NCBI Taxonomy" id="2562153"/>
    <lineage>
        <taxon>Bacteria</taxon>
        <taxon>Pseudomonadati</taxon>
        <taxon>Pseudomonadota</taxon>
        <taxon>Betaproteobacteria</taxon>
        <taxon>Burkholderiales</taxon>
        <taxon>Oxalobacteraceae</taxon>
        <taxon>Telluria group</taxon>
        <taxon>Massilia</taxon>
    </lineage>
</organism>